<dbReference type="GO" id="GO:0006654">
    <property type="term" value="P:phosphatidic acid biosynthetic process"/>
    <property type="evidence" value="ECO:0007669"/>
    <property type="project" value="TreeGrafter"/>
</dbReference>
<dbReference type="PANTHER" id="PTHR10434">
    <property type="entry name" value="1-ACYL-SN-GLYCEROL-3-PHOSPHATE ACYLTRANSFERASE"/>
    <property type="match status" value="1"/>
</dbReference>
<dbReference type="SMART" id="SM00563">
    <property type="entry name" value="PlsC"/>
    <property type="match status" value="1"/>
</dbReference>
<keyword evidence="7 9" id="KW-0808">Transferase</keyword>
<dbReference type="Proteomes" id="UP000031627">
    <property type="component" value="Chromosome"/>
</dbReference>
<dbReference type="SUPFAM" id="SSF69593">
    <property type="entry name" value="Glycerol-3-phosphate (1)-acyltransferase"/>
    <property type="match status" value="1"/>
</dbReference>
<evidence type="ECO:0000256" key="8">
    <source>
        <dbReference type="ARBA" id="ARBA00023315"/>
    </source>
</evidence>
<dbReference type="STRING" id="1410383.TGUWTKB_3190"/>
<keyword evidence="9" id="KW-0444">Lipid biosynthesis</keyword>
<evidence type="ECO:0000256" key="1">
    <source>
        <dbReference type="ARBA" id="ARBA00001141"/>
    </source>
</evidence>
<name>A0A090ALN3_9ENTR</name>
<dbReference type="AlphaFoldDB" id="A0A090ALN3"/>
<comment type="pathway">
    <text evidence="2">Phospholipid metabolism; CDP-diacylglycerol biosynthesis; CDP-diacylglycerol from sn-glycerol 3-phosphate: step 2/3.</text>
</comment>
<proteinExistence type="inferred from homology"/>
<dbReference type="InterPro" id="IPR002123">
    <property type="entry name" value="Plipid/glycerol_acylTrfase"/>
</dbReference>
<evidence type="ECO:0000256" key="4">
    <source>
        <dbReference type="ARBA" id="ARBA00008655"/>
    </source>
</evidence>
<keyword evidence="10" id="KW-1133">Transmembrane helix</keyword>
<keyword evidence="10" id="KW-0812">Transmembrane</keyword>
<reference evidence="13" key="1">
    <citation type="submission" date="2013-11" db="EMBL/GenBank/DDBJ databases">
        <title>Symbiont-containing voluminous jelly as an extraordinary maternal gift for overwintering insect nymphs.</title>
        <authorList>
            <person name="Kaiwa N."/>
            <person name="Hosokawa T."/>
            <person name="Nikoh N."/>
            <person name="Meng X.Y."/>
            <person name="Tanahashi M."/>
            <person name="Moriyama M."/>
            <person name="Maeda T."/>
            <person name="Yamaguchi K."/>
            <person name="Shigenobu S."/>
            <person name="Ito M."/>
            <person name="Fukatsu T."/>
        </authorList>
    </citation>
    <scope>NUCLEOTIDE SEQUENCE [LARGE SCALE GENOMIC DNA]</scope>
    <source>
        <strain evidence="13">UwTKB</strain>
    </source>
</reference>
<comment type="catalytic activity">
    <reaction evidence="1 9">
        <text>a 1-acyl-sn-glycero-3-phosphate + an acyl-CoA = a 1,2-diacyl-sn-glycero-3-phosphate + CoA</text>
        <dbReference type="Rhea" id="RHEA:19709"/>
        <dbReference type="ChEBI" id="CHEBI:57287"/>
        <dbReference type="ChEBI" id="CHEBI:57970"/>
        <dbReference type="ChEBI" id="CHEBI:58342"/>
        <dbReference type="ChEBI" id="CHEBI:58608"/>
        <dbReference type="EC" id="2.3.1.51"/>
    </reaction>
</comment>
<organism evidence="12 13">
    <name type="scientific">Candidatus Tachikawaea gelatinosa</name>
    <dbReference type="NCBI Taxonomy" id="1410383"/>
    <lineage>
        <taxon>Bacteria</taxon>
        <taxon>Pseudomonadati</taxon>
        <taxon>Pseudomonadota</taxon>
        <taxon>Gammaproteobacteria</taxon>
        <taxon>Enterobacterales</taxon>
        <taxon>Enterobacteriaceae</taxon>
        <taxon>Candidatus Tachikawaea</taxon>
    </lineage>
</organism>
<feature type="domain" description="Phospholipid/glycerol acyltransferase" evidence="11">
    <location>
        <begin position="49"/>
        <end position="165"/>
    </location>
</feature>
<keyword evidence="8 9" id="KW-0012">Acyltransferase</keyword>
<reference evidence="12 13" key="2">
    <citation type="journal article" date="2014" name="Curr. Biol.">
        <title>Symbiont-Supplemented Maternal Investment Underpinning Host's Ecological Adaptation.</title>
        <authorList>
            <person name="Kaiwa N."/>
            <person name="Hosokawa T."/>
            <person name="Nikoh N."/>
            <person name="Tanahashi M."/>
            <person name="Moriyama M."/>
            <person name="Meng X.Y."/>
            <person name="Maeda T."/>
            <person name="Yamaguchi K."/>
            <person name="Shigenobu S."/>
            <person name="Ito M."/>
            <person name="Fukatsu T."/>
        </authorList>
    </citation>
    <scope>NUCLEOTIDE SEQUENCE [LARGE SCALE GENOMIC DNA]</scope>
    <source>
        <strain evidence="12 13">UwTKB</strain>
    </source>
</reference>
<keyword evidence="9" id="KW-1208">Phospholipid metabolism</keyword>
<evidence type="ECO:0000313" key="13">
    <source>
        <dbReference type="Proteomes" id="UP000031627"/>
    </source>
</evidence>
<comment type="domain">
    <text evidence="9">The HXXXXD motif is essential for acyltransferase activity and may constitute the binding site for the phosphate moiety of the glycerol-3-phosphate.</text>
</comment>
<gene>
    <name evidence="12" type="primary">plsC</name>
    <name evidence="12" type="ORF">TGUWTKB_3190</name>
</gene>
<dbReference type="EC" id="2.3.1.51" evidence="5 9"/>
<keyword evidence="13" id="KW-1185">Reference proteome</keyword>
<evidence type="ECO:0000313" key="12">
    <source>
        <dbReference type="EMBL" id="BAP58559.1"/>
    </source>
</evidence>
<keyword evidence="10" id="KW-0472">Membrane</keyword>
<accession>A0A090ALN3</accession>
<dbReference type="InterPro" id="IPR004552">
    <property type="entry name" value="AGP_acyltrans"/>
</dbReference>
<evidence type="ECO:0000256" key="6">
    <source>
        <dbReference type="ARBA" id="ARBA00016139"/>
    </source>
</evidence>
<dbReference type="NCBIfam" id="TIGR00530">
    <property type="entry name" value="AGP_acyltrn"/>
    <property type="match status" value="1"/>
</dbReference>
<dbReference type="UniPathway" id="UPA00557">
    <property type="reaction ID" value="UER00613"/>
</dbReference>
<dbReference type="CDD" id="cd07989">
    <property type="entry name" value="LPLAT_AGPAT-like"/>
    <property type="match status" value="1"/>
</dbReference>
<dbReference type="Pfam" id="PF01553">
    <property type="entry name" value="Acyltransferase"/>
    <property type="match status" value="1"/>
</dbReference>
<comment type="similarity">
    <text evidence="4 9">Belongs to the 1-acyl-sn-glycerol-3-phosphate acyltransferase family.</text>
</comment>
<dbReference type="GO" id="GO:0005886">
    <property type="term" value="C:plasma membrane"/>
    <property type="evidence" value="ECO:0007669"/>
    <property type="project" value="TreeGrafter"/>
</dbReference>
<dbReference type="PANTHER" id="PTHR10434:SF11">
    <property type="entry name" value="1-ACYL-SN-GLYCEROL-3-PHOSPHATE ACYLTRANSFERASE"/>
    <property type="match status" value="1"/>
</dbReference>
<evidence type="ECO:0000256" key="2">
    <source>
        <dbReference type="ARBA" id="ARBA00004728"/>
    </source>
</evidence>
<sequence>MCFFGSIWCLFSPKNPKNIIIFGKIFGILTHVLGLTIKLKQHYFFKKNAIYISNHQNNYDLIIAAKIVQKRTLTIGKKSLKWIPLFGQLYWLTGNIFIDRKNFIKSYHVISNQVITALKKKHVSFWIFPEGKRSYSSKLLPFKTGAFYAAIKANVPIIPIVISNTNKIRLNKLNNGTIIVKVLKPIYYKQMNIQSERQLAYFCHKLMASALEKINKEAIEIKKL</sequence>
<dbReference type="EMBL" id="AP014521">
    <property type="protein sequence ID" value="BAP58559.1"/>
    <property type="molecule type" value="Genomic_DNA"/>
</dbReference>
<evidence type="ECO:0000256" key="7">
    <source>
        <dbReference type="ARBA" id="ARBA00022679"/>
    </source>
</evidence>
<evidence type="ECO:0000256" key="3">
    <source>
        <dbReference type="ARBA" id="ARBA00005189"/>
    </source>
</evidence>
<dbReference type="KEGG" id="sbw:TGUWTKB_3190"/>
<protein>
    <recommendedName>
        <fullName evidence="6 9">1-acyl-sn-glycerol-3-phosphate acyltransferase</fullName>
        <ecNumber evidence="5 9">2.3.1.51</ecNumber>
    </recommendedName>
</protein>
<comment type="pathway">
    <text evidence="3">Lipid metabolism.</text>
</comment>
<keyword evidence="9" id="KW-0594">Phospholipid biosynthesis</keyword>
<evidence type="ECO:0000256" key="5">
    <source>
        <dbReference type="ARBA" id="ARBA00013211"/>
    </source>
</evidence>
<evidence type="ECO:0000256" key="9">
    <source>
        <dbReference type="RuleBase" id="RU361267"/>
    </source>
</evidence>
<feature type="transmembrane region" description="Helical" evidence="10">
    <location>
        <begin position="19"/>
        <end position="37"/>
    </location>
</feature>
<evidence type="ECO:0000256" key="10">
    <source>
        <dbReference type="SAM" id="Phobius"/>
    </source>
</evidence>
<keyword evidence="9" id="KW-0443">Lipid metabolism</keyword>
<dbReference type="HOGENOM" id="CLU_027938_10_3_6"/>
<dbReference type="GO" id="GO:0003841">
    <property type="term" value="F:1-acylglycerol-3-phosphate O-acyltransferase activity"/>
    <property type="evidence" value="ECO:0007669"/>
    <property type="project" value="UniProtKB-UniRule"/>
</dbReference>
<dbReference type="GO" id="GO:0016024">
    <property type="term" value="P:CDP-diacylglycerol biosynthetic process"/>
    <property type="evidence" value="ECO:0007669"/>
    <property type="project" value="UniProtKB-UniPathway"/>
</dbReference>
<evidence type="ECO:0000259" key="11">
    <source>
        <dbReference type="SMART" id="SM00563"/>
    </source>
</evidence>